<feature type="signal peptide" evidence="2">
    <location>
        <begin position="1"/>
        <end position="20"/>
    </location>
</feature>
<organism evidence="4 5">
    <name type="scientific">Petrolisthes manimaculis</name>
    <dbReference type="NCBI Taxonomy" id="1843537"/>
    <lineage>
        <taxon>Eukaryota</taxon>
        <taxon>Metazoa</taxon>
        <taxon>Ecdysozoa</taxon>
        <taxon>Arthropoda</taxon>
        <taxon>Crustacea</taxon>
        <taxon>Multicrustacea</taxon>
        <taxon>Malacostraca</taxon>
        <taxon>Eumalacostraca</taxon>
        <taxon>Eucarida</taxon>
        <taxon>Decapoda</taxon>
        <taxon>Pleocyemata</taxon>
        <taxon>Anomura</taxon>
        <taxon>Galatheoidea</taxon>
        <taxon>Porcellanidae</taxon>
        <taxon>Petrolisthes</taxon>
    </lineage>
</organism>
<evidence type="ECO:0000313" key="5">
    <source>
        <dbReference type="Proteomes" id="UP001292094"/>
    </source>
</evidence>
<evidence type="ECO:0000259" key="3">
    <source>
        <dbReference type="Pfam" id="PF01607"/>
    </source>
</evidence>
<feature type="chain" id="PRO_5041972412" description="Chitin-binding type-2 domain-containing protein" evidence="2">
    <location>
        <begin position="21"/>
        <end position="284"/>
    </location>
</feature>
<dbReference type="Proteomes" id="UP001292094">
    <property type="component" value="Unassembled WGS sequence"/>
</dbReference>
<dbReference type="GO" id="GO:0008061">
    <property type="term" value="F:chitin binding"/>
    <property type="evidence" value="ECO:0007669"/>
    <property type="project" value="InterPro"/>
</dbReference>
<dbReference type="AlphaFoldDB" id="A0AAE1PZ78"/>
<name>A0AAE1PZ78_9EUCA</name>
<protein>
    <recommendedName>
        <fullName evidence="3">Chitin-binding type-2 domain-containing protein</fullName>
    </recommendedName>
</protein>
<keyword evidence="5" id="KW-1185">Reference proteome</keyword>
<gene>
    <name evidence="4" type="ORF">Pmani_011865</name>
</gene>
<dbReference type="EMBL" id="JAWZYT010000958">
    <property type="protein sequence ID" value="KAK4317053.1"/>
    <property type="molecule type" value="Genomic_DNA"/>
</dbReference>
<feature type="compositionally biased region" description="Low complexity" evidence="1">
    <location>
        <begin position="99"/>
        <end position="214"/>
    </location>
</feature>
<reference evidence="4" key="1">
    <citation type="submission" date="2023-11" db="EMBL/GenBank/DDBJ databases">
        <title>Genome assemblies of two species of porcelain crab, Petrolisthes cinctipes and Petrolisthes manimaculis (Anomura: Porcellanidae).</title>
        <authorList>
            <person name="Angst P."/>
        </authorList>
    </citation>
    <scope>NUCLEOTIDE SEQUENCE</scope>
    <source>
        <strain evidence="4">PB745_02</strain>
        <tissue evidence="4">Gill</tissue>
    </source>
</reference>
<evidence type="ECO:0000256" key="1">
    <source>
        <dbReference type="SAM" id="MobiDB-lite"/>
    </source>
</evidence>
<keyword evidence="2" id="KW-0732">Signal</keyword>
<feature type="region of interest" description="Disordered" evidence="1">
    <location>
        <begin position="73"/>
        <end position="220"/>
    </location>
</feature>
<evidence type="ECO:0000313" key="4">
    <source>
        <dbReference type="EMBL" id="KAK4317053.1"/>
    </source>
</evidence>
<dbReference type="Pfam" id="PF01607">
    <property type="entry name" value="CBM_14"/>
    <property type="match status" value="1"/>
</dbReference>
<evidence type="ECO:0000256" key="2">
    <source>
        <dbReference type="SAM" id="SignalP"/>
    </source>
</evidence>
<comment type="caution">
    <text evidence="4">The sequence shown here is derived from an EMBL/GenBank/DDBJ whole genome shotgun (WGS) entry which is preliminary data.</text>
</comment>
<feature type="domain" description="Chitin-binding type-2" evidence="3">
    <location>
        <begin position="221"/>
        <end position="279"/>
    </location>
</feature>
<dbReference type="GO" id="GO:0005576">
    <property type="term" value="C:extracellular region"/>
    <property type="evidence" value="ECO:0007669"/>
    <property type="project" value="InterPro"/>
</dbReference>
<accession>A0AAE1PZ78</accession>
<proteinExistence type="predicted"/>
<sequence length="284" mass="28494">MVLHVTLVALALHLLQCVRCQECPVPHECHGFGYEALSTGTGEAALCLAAGAMPKCPGVDMIGQPFVPGGGIGGGGASGMPGTPTGIQILRPVIPTPRTPTSASSETSASSPGIPTPSETSTSPSETSDSSSGTTTQSSGTTPSSGTTDSSTGTTTSSSGTTDSSTGTTTSSSGTTDSSTGTTTSSSGTTTSSPGTTTPSSETSTQSSESPDPESCMEASCDGRTEGVYGHQYCDCSKYFTCRGRVLGGPGLLLSEYRCFGEEVFDRVSNTCSLDSSKCPYKNT</sequence>
<dbReference type="InterPro" id="IPR002557">
    <property type="entry name" value="Chitin-bd_dom"/>
</dbReference>